<evidence type="ECO:0000256" key="5">
    <source>
        <dbReference type="ARBA" id="ARBA00023237"/>
    </source>
</evidence>
<dbReference type="HAMAP" id="MF_02016">
    <property type="entry name" value="MltF"/>
    <property type="match status" value="1"/>
</dbReference>
<dbReference type="SUPFAM" id="SSF53850">
    <property type="entry name" value="Periplasmic binding protein-like II"/>
    <property type="match status" value="1"/>
</dbReference>
<evidence type="ECO:0000256" key="3">
    <source>
        <dbReference type="ARBA" id="ARBA00022729"/>
    </source>
</evidence>
<keyword evidence="4 8" id="KW-0472">Membrane</keyword>
<accession>A0ABN8DEB3</accession>
<keyword evidence="6 8" id="KW-0456">Lyase</keyword>
<reference evidence="10" key="1">
    <citation type="submission" date="2021-12" db="EMBL/GenBank/DDBJ databases">
        <authorList>
            <person name="Rodrigo-Torres L."/>
            <person name="Arahal R. D."/>
            <person name="Lucena T."/>
        </authorList>
    </citation>
    <scope>NUCLEOTIDE SEQUENCE</scope>
    <source>
        <strain evidence="10">CECT 8226</strain>
    </source>
</reference>
<dbReference type="CDD" id="cd01009">
    <property type="entry name" value="PBP2_YfhD_N"/>
    <property type="match status" value="1"/>
</dbReference>
<dbReference type="PROSITE" id="PS51257">
    <property type="entry name" value="PROKAR_LIPOPROTEIN"/>
    <property type="match status" value="1"/>
</dbReference>
<protein>
    <recommendedName>
        <fullName evidence="8">Membrane-bound lytic murein transglycosylase F</fullName>
        <ecNumber evidence="8">4.2.2.n1</ecNumber>
    </recommendedName>
    <alternativeName>
        <fullName evidence="8">Murein lyase F</fullName>
    </alternativeName>
</protein>
<keyword evidence="11" id="KW-1185">Reference proteome</keyword>
<evidence type="ECO:0000256" key="2">
    <source>
        <dbReference type="ARBA" id="ARBA00010333"/>
    </source>
</evidence>
<evidence type="ECO:0000256" key="6">
    <source>
        <dbReference type="ARBA" id="ARBA00023239"/>
    </source>
</evidence>
<evidence type="ECO:0000256" key="8">
    <source>
        <dbReference type="HAMAP-Rule" id="MF_02016"/>
    </source>
</evidence>
<dbReference type="PANTHER" id="PTHR35936">
    <property type="entry name" value="MEMBRANE-BOUND LYTIC MUREIN TRANSGLYCOSYLASE F"/>
    <property type="match status" value="1"/>
</dbReference>
<evidence type="ECO:0000313" key="11">
    <source>
        <dbReference type="Proteomes" id="UP000838160"/>
    </source>
</evidence>
<comment type="similarity">
    <text evidence="2">Belongs to the bacterial solute-binding protein 3 family.</text>
</comment>
<dbReference type="CDD" id="cd13403">
    <property type="entry name" value="MLTF-like"/>
    <property type="match status" value="1"/>
</dbReference>
<keyword evidence="5 8" id="KW-0998">Cell outer membrane</keyword>
<dbReference type="Gene3D" id="3.40.190.10">
    <property type="entry name" value="Periplasmic binding protein-like II"/>
    <property type="match status" value="2"/>
</dbReference>
<comment type="catalytic activity">
    <reaction evidence="8">
        <text>Exolytic cleavage of the (1-&gt;4)-beta-glycosidic linkage between N-acetylmuramic acid (MurNAc) and N-acetylglucosamine (GlcNAc) residues in peptidoglycan, from either the reducing or the non-reducing ends of the peptidoglycan chains, with concomitant formation of a 1,6-anhydrobond in the MurNAc residue.</text>
        <dbReference type="EC" id="4.2.2.n1"/>
    </reaction>
</comment>
<evidence type="ECO:0000256" key="4">
    <source>
        <dbReference type="ARBA" id="ARBA00023136"/>
    </source>
</evidence>
<comment type="domain">
    <text evidence="8">The N-terminal domain does not have lytic activity and probably modulates enzymatic activity. The C-terminal domain is the catalytic active domain.</text>
</comment>
<gene>
    <name evidence="10" type="primary">mltF_1</name>
    <name evidence="8" type="synonym">mltF</name>
    <name evidence="10" type="ORF">VHP8226_00607</name>
</gene>
<feature type="active site" evidence="8">
    <location>
        <position position="324"/>
    </location>
</feature>
<proteinExistence type="inferred from homology"/>
<dbReference type="Pfam" id="PF00497">
    <property type="entry name" value="SBP_bac_3"/>
    <property type="match status" value="1"/>
</dbReference>
<comment type="similarity">
    <text evidence="8">In the N-terminal section; belongs to the bacterial solute-binding protein 3 family.</text>
</comment>
<evidence type="ECO:0000259" key="9">
    <source>
        <dbReference type="SMART" id="SM00062"/>
    </source>
</evidence>
<dbReference type="EC" id="4.2.2.n1" evidence="8"/>
<sequence length="509" mass="58051">MLKLFVDSWLKLTSIVVLGGVLAGCQIDSEPKSELESIRERGVLRVGTLNNQLSYYIGPDGPTGLDYELALRFAQELGVDLEMKPAFRQSSLFPALQKGEIDMIAAGLSQLPQRLDKFRAGPAYYYVSQQIVYKKGQWRPRNMEQLVNNQQKLKQEEKPSDTLAIVQDSHFEQTLETWSQTYPELSYQIDPDADVNDLLKLVSLGELPFTMADSVELSLSQRIYPDLALAFEVTEDQPISWYIRQSDDESLYALLIEFFGGLKQSDELVNLEEKYLGHIGVFDYVDTRAFIRALDGKLPKWSSLFQQYSNEFDWRLIAALAYQESHWNPTAKSPTGVRGMMMLTLPTAKSVGVTNRLDPEQSVRGGVEYLRRIVARVPDSISQHEKIWFALASYNVGYGHMMDARRLTKKQGGNPDAWADVKERLPLLRQKKYYSQTRYGFARGDEAQNYVENIRRYYQSIIGHVDKQLAAQEALDNNTDDLTVIPPLEEEAETLLEQDEVEKAIETVE</sequence>
<dbReference type="EMBL" id="CAKLCM010000002">
    <property type="protein sequence ID" value="CAH0524931.1"/>
    <property type="molecule type" value="Genomic_DNA"/>
</dbReference>
<comment type="similarity">
    <text evidence="8">In the C-terminal section; belongs to the transglycosylase Slt family.</text>
</comment>
<comment type="subcellular location">
    <subcellularLocation>
        <location evidence="8">Cell outer membrane</location>
        <topology evidence="8">Peripheral membrane protein</topology>
    </subcellularLocation>
    <text evidence="8">Attached to the inner leaflet of the outer membrane.</text>
</comment>
<dbReference type="RefSeq" id="WP_237483645.1">
    <property type="nucleotide sequence ID" value="NZ_CAKLCM010000002.1"/>
</dbReference>
<dbReference type="InterPro" id="IPR000189">
    <property type="entry name" value="Transglyc_AS"/>
</dbReference>
<dbReference type="SUPFAM" id="SSF53955">
    <property type="entry name" value="Lysozyme-like"/>
    <property type="match status" value="1"/>
</dbReference>
<dbReference type="InterPro" id="IPR023703">
    <property type="entry name" value="MltF"/>
</dbReference>
<dbReference type="InterPro" id="IPR023346">
    <property type="entry name" value="Lysozyme-like_dom_sf"/>
</dbReference>
<dbReference type="InterPro" id="IPR008258">
    <property type="entry name" value="Transglycosylase_SLT_dom_1"/>
</dbReference>
<dbReference type="NCBIfam" id="NF008112">
    <property type="entry name" value="PRK10859.1"/>
    <property type="match status" value="1"/>
</dbReference>
<dbReference type="SMART" id="SM00062">
    <property type="entry name" value="PBPb"/>
    <property type="match status" value="1"/>
</dbReference>
<dbReference type="GO" id="GO:0016829">
    <property type="term" value="F:lyase activity"/>
    <property type="evidence" value="ECO:0007669"/>
    <property type="project" value="UniProtKB-KW"/>
</dbReference>
<evidence type="ECO:0000256" key="7">
    <source>
        <dbReference type="ARBA" id="ARBA00023316"/>
    </source>
</evidence>
<dbReference type="Pfam" id="PF01464">
    <property type="entry name" value="SLT"/>
    <property type="match status" value="1"/>
</dbReference>
<dbReference type="Proteomes" id="UP000838160">
    <property type="component" value="Unassembled WGS sequence"/>
</dbReference>
<dbReference type="PROSITE" id="PS00922">
    <property type="entry name" value="TRANSGLYCOSYLASE"/>
    <property type="match status" value="1"/>
</dbReference>
<comment type="caution">
    <text evidence="10">The sequence shown here is derived from an EMBL/GenBank/DDBJ whole genome shotgun (WGS) entry which is preliminary data.</text>
</comment>
<keyword evidence="7 8" id="KW-0961">Cell wall biogenesis/degradation</keyword>
<dbReference type="PANTHER" id="PTHR35936:SF32">
    <property type="entry name" value="MEMBRANE-BOUND LYTIC MUREIN TRANSGLYCOSYLASE F"/>
    <property type="match status" value="1"/>
</dbReference>
<feature type="domain" description="Solute-binding protein family 3/N-terminal" evidence="9">
    <location>
        <begin position="43"/>
        <end position="279"/>
    </location>
</feature>
<comment type="similarity">
    <text evidence="1">Belongs to the transglycosylase Slt family.</text>
</comment>
<evidence type="ECO:0000256" key="1">
    <source>
        <dbReference type="ARBA" id="ARBA00007734"/>
    </source>
</evidence>
<evidence type="ECO:0000313" key="10">
    <source>
        <dbReference type="EMBL" id="CAH0524931.1"/>
    </source>
</evidence>
<dbReference type="InterPro" id="IPR001638">
    <property type="entry name" value="Solute-binding_3/MltF_N"/>
</dbReference>
<organism evidence="10 11">
    <name type="scientific">Vibrio hippocampi</name>
    <dbReference type="NCBI Taxonomy" id="654686"/>
    <lineage>
        <taxon>Bacteria</taxon>
        <taxon>Pseudomonadati</taxon>
        <taxon>Pseudomonadota</taxon>
        <taxon>Gammaproteobacteria</taxon>
        <taxon>Vibrionales</taxon>
        <taxon>Vibrionaceae</taxon>
        <taxon>Vibrio</taxon>
    </lineage>
</organism>
<comment type="caution">
    <text evidence="8">Lacks conserved residue(s) required for the propagation of feature annotation.</text>
</comment>
<dbReference type="Gene3D" id="1.10.530.10">
    <property type="match status" value="1"/>
</dbReference>
<comment type="function">
    <text evidence="8">Murein-degrading enzyme that degrades murein glycan strands and insoluble, high-molecular weight murein sacculi, with the concomitant formation of a 1,6-anhydromuramoyl product. Lytic transglycosylases (LTs) play an integral role in the metabolism of the peptidoglycan (PG) sacculus. Their lytic action creates space within the PG sacculus to allow for its expansion as well as for the insertion of various structures such as secretion systems and flagella.</text>
</comment>
<keyword evidence="3 8" id="KW-0732">Signal</keyword>
<name>A0ABN8DEB3_9VIBR</name>
<feature type="region of interest" description="LT domain" evidence="8">
    <location>
        <begin position="280"/>
        <end position="509"/>
    </location>
</feature>